<evidence type="ECO:0008006" key="2">
    <source>
        <dbReference type="Google" id="ProtNLM"/>
    </source>
</evidence>
<evidence type="ECO:0000313" key="1">
    <source>
        <dbReference type="EMBL" id="NDV38964.1"/>
    </source>
</evidence>
<dbReference type="SUPFAM" id="SSF52402">
    <property type="entry name" value="Adenine nucleotide alpha hydrolases-like"/>
    <property type="match status" value="1"/>
</dbReference>
<sequence>MHLDFKILNFEKEYWNDVFTGVLQDYQMGRTPNPDVACNKEIKFKYLLEAAKKLGANYLATGHYARLRKNPQGKMELLKAVDPKKDQTYFLTQVSSEAFQNVIFPVGHLQKTEVRQIALEAGLPNAQRKVGFCGSMFCGKEKIQ</sequence>
<reference evidence="1" key="1">
    <citation type="journal article" date="2020" name="J. Eukaryot. Microbiol.">
        <title>De novo Sequencing, Assembly and Annotation of the Transcriptome for the Free-Living Testate Amoeba Arcella intermedia.</title>
        <authorList>
            <person name="Ribeiro G.M."/>
            <person name="Porfirio-Sousa A.L."/>
            <person name="Maurer-Alcala X.X."/>
            <person name="Katz L.A."/>
            <person name="Lahr D.J.G."/>
        </authorList>
    </citation>
    <scope>NUCLEOTIDE SEQUENCE</scope>
</reference>
<accession>A0A6B2LPK7</accession>
<protein>
    <recommendedName>
        <fullName evidence="2">tRNA-5-taurinomethyluridine 2-sulfurtransferase</fullName>
    </recommendedName>
</protein>
<dbReference type="Pfam" id="PF03054">
    <property type="entry name" value="tRNA_Me_trans"/>
    <property type="match status" value="1"/>
</dbReference>
<dbReference type="EMBL" id="GIBP01009995">
    <property type="protein sequence ID" value="NDV38964.1"/>
    <property type="molecule type" value="Transcribed_RNA"/>
</dbReference>
<dbReference type="GO" id="GO:0002143">
    <property type="term" value="P:tRNA wobble position uridine thiolation"/>
    <property type="evidence" value="ECO:0007669"/>
    <property type="project" value="TreeGrafter"/>
</dbReference>
<dbReference type="AlphaFoldDB" id="A0A6B2LPK7"/>
<proteinExistence type="predicted"/>
<organism evidence="1">
    <name type="scientific">Arcella intermedia</name>
    <dbReference type="NCBI Taxonomy" id="1963864"/>
    <lineage>
        <taxon>Eukaryota</taxon>
        <taxon>Amoebozoa</taxon>
        <taxon>Tubulinea</taxon>
        <taxon>Elardia</taxon>
        <taxon>Arcellinida</taxon>
        <taxon>Sphaerothecina</taxon>
        <taxon>Arcellidae</taxon>
        <taxon>Arcella</taxon>
    </lineage>
</organism>
<dbReference type="PANTHER" id="PTHR11933">
    <property type="entry name" value="TRNA 5-METHYLAMINOMETHYL-2-THIOURIDYLATE -METHYLTRANSFERASE"/>
    <property type="match status" value="1"/>
</dbReference>
<name>A0A6B2LPK7_9EUKA</name>
<dbReference type="PANTHER" id="PTHR11933:SF5">
    <property type="entry name" value="MITOCHONDRIAL TRNA-SPECIFIC 2-THIOURIDYLASE 1"/>
    <property type="match status" value="1"/>
</dbReference>
<dbReference type="InterPro" id="IPR014729">
    <property type="entry name" value="Rossmann-like_a/b/a_fold"/>
</dbReference>
<dbReference type="Gene3D" id="3.40.50.620">
    <property type="entry name" value="HUPs"/>
    <property type="match status" value="1"/>
</dbReference>